<dbReference type="Proteomes" id="UP000285575">
    <property type="component" value="Unassembled WGS sequence"/>
</dbReference>
<reference evidence="2 3" key="1">
    <citation type="submission" date="2019-01" db="EMBL/GenBank/DDBJ databases">
        <authorList>
            <person name="Chen W.-M."/>
        </authorList>
    </citation>
    <scope>NUCLEOTIDE SEQUENCE [LARGE SCALE GENOMIC DNA]</scope>
    <source>
        <strain evidence="2 3">KYPY4</strain>
    </source>
</reference>
<accession>A0A437RRR6</accession>
<keyword evidence="3" id="KW-1185">Reference proteome</keyword>
<organism evidence="2 3">
    <name type="scientific">Rubrivivax rivuli</name>
    <dbReference type="NCBI Taxonomy" id="1862385"/>
    <lineage>
        <taxon>Bacteria</taxon>
        <taxon>Pseudomonadati</taxon>
        <taxon>Pseudomonadota</taxon>
        <taxon>Betaproteobacteria</taxon>
        <taxon>Burkholderiales</taxon>
        <taxon>Sphaerotilaceae</taxon>
        <taxon>Rubrivivax</taxon>
    </lineage>
</organism>
<dbReference type="EMBL" id="SACR01000001">
    <property type="protein sequence ID" value="RVU49473.1"/>
    <property type="molecule type" value="Genomic_DNA"/>
</dbReference>
<feature type="region of interest" description="Disordered" evidence="1">
    <location>
        <begin position="53"/>
        <end position="78"/>
    </location>
</feature>
<protein>
    <submittedName>
        <fullName evidence="2">Uncharacterized protein</fullName>
    </submittedName>
</protein>
<comment type="caution">
    <text evidence="2">The sequence shown here is derived from an EMBL/GenBank/DDBJ whole genome shotgun (WGS) entry which is preliminary data.</text>
</comment>
<gene>
    <name evidence="2" type="ORF">EOE66_02570</name>
</gene>
<evidence type="ECO:0000313" key="3">
    <source>
        <dbReference type="Proteomes" id="UP000285575"/>
    </source>
</evidence>
<name>A0A437RRR6_9BURK</name>
<proteinExistence type="predicted"/>
<sequence>MEEARLYTLQVWRHARGFRAVLRAVGDEHAELFTEPAAVAAYLQRAVTGAVAAPGNAGETPAADHAAADPTSGRLGLP</sequence>
<feature type="compositionally biased region" description="Low complexity" evidence="1">
    <location>
        <begin position="60"/>
        <end position="71"/>
    </location>
</feature>
<evidence type="ECO:0000313" key="2">
    <source>
        <dbReference type="EMBL" id="RVU49473.1"/>
    </source>
</evidence>
<dbReference type="AlphaFoldDB" id="A0A437RRR6"/>
<dbReference type="RefSeq" id="WP_128227109.1">
    <property type="nucleotide sequence ID" value="NZ_SACR01000001.1"/>
</dbReference>
<evidence type="ECO:0000256" key="1">
    <source>
        <dbReference type="SAM" id="MobiDB-lite"/>
    </source>
</evidence>
<dbReference type="OrthoDB" id="9182761at2"/>